<dbReference type="PANTHER" id="PTHR30175:SF3">
    <property type="entry name" value="PTS SYSTEM N-ACETYLMURAMIC ACID-SPECIFIC EIIBC COMPONENT"/>
    <property type="match status" value="1"/>
</dbReference>
<comment type="subcellular location">
    <subcellularLocation>
        <location evidence="1">Cell membrane</location>
        <topology evidence="1">Multi-pass membrane protein</topology>
    </subcellularLocation>
</comment>
<dbReference type="KEGG" id="efr:EFREU_v1c02660"/>
<keyword evidence="4" id="KW-0762">Sugar transport</keyword>
<dbReference type="InterPro" id="IPR001996">
    <property type="entry name" value="PTS_IIB_1"/>
</dbReference>
<keyword evidence="3" id="KW-1003">Cell membrane</keyword>
<evidence type="ECO:0000256" key="2">
    <source>
        <dbReference type="ARBA" id="ARBA00022448"/>
    </source>
</evidence>
<dbReference type="GO" id="GO:0008982">
    <property type="term" value="F:protein-N(PI)-phosphohistidine-sugar phosphotransferase activity"/>
    <property type="evidence" value="ECO:0007669"/>
    <property type="project" value="InterPro"/>
</dbReference>
<keyword evidence="5" id="KW-0808">Transferase</keyword>
<accession>A0A2K8NR31</accession>
<dbReference type="Pfam" id="PF02378">
    <property type="entry name" value="PTS_EIIC"/>
    <property type="match status" value="1"/>
</dbReference>
<dbReference type="InterPro" id="IPR018113">
    <property type="entry name" value="PTrfase_EIIB_Cys"/>
</dbReference>
<dbReference type="InterPro" id="IPR050558">
    <property type="entry name" value="PTS_Sugar-Specific_Components"/>
</dbReference>
<dbReference type="InterPro" id="IPR003352">
    <property type="entry name" value="PTS_EIIC"/>
</dbReference>
<keyword evidence="7" id="KW-0812">Transmembrane</keyword>
<proteinExistence type="predicted"/>
<dbReference type="Pfam" id="PF00367">
    <property type="entry name" value="PTS_EIIB"/>
    <property type="match status" value="1"/>
</dbReference>
<dbReference type="InterPro" id="IPR013013">
    <property type="entry name" value="PTS_EIIC_1"/>
</dbReference>
<evidence type="ECO:0000256" key="6">
    <source>
        <dbReference type="ARBA" id="ARBA00022683"/>
    </source>
</evidence>
<dbReference type="SUPFAM" id="SSF55604">
    <property type="entry name" value="Glucose permease domain IIB"/>
    <property type="match status" value="1"/>
</dbReference>
<dbReference type="RefSeq" id="WP_157844560.1">
    <property type="nucleotide sequence ID" value="NZ_CP024962.1"/>
</dbReference>
<evidence type="ECO:0000256" key="3">
    <source>
        <dbReference type="ARBA" id="ARBA00022475"/>
    </source>
</evidence>
<keyword evidence="8" id="KW-0418">Kinase</keyword>
<organism evidence="11 12">
    <name type="scientific">Entomoplasma freundtii</name>
    <dbReference type="NCBI Taxonomy" id="74700"/>
    <lineage>
        <taxon>Bacteria</taxon>
        <taxon>Bacillati</taxon>
        <taxon>Mycoplasmatota</taxon>
        <taxon>Mollicutes</taxon>
        <taxon>Entomoplasmatales</taxon>
        <taxon>Entomoplasmataceae</taxon>
        <taxon>Entomoplasma</taxon>
    </lineage>
</organism>
<evidence type="ECO:0000256" key="1">
    <source>
        <dbReference type="ARBA" id="ARBA00004651"/>
    </source>
</evidence>
<keyword evidence="2" id="KW-0813">Transport</keyword>
<dbReference type="GO" id="GO:0090588">
    <property type="term" value="F:protein-phosphocysteine-N-acetylmuramate phosphotransferase system transporter activity"/>
    <property type="evidence" value="ECO:0007669"/>
    <property type="project" value="TreeGrafter"/>
</dbReference>
<evidence type="ECO:0000256" key="10">
    <source>
        <dbReference type="ARBA" id="ARBA00023136"/>
    </source>
</evidence>
<evidence type="ECO:0000313" key="12">
    <source>
        <dbReference type="Proteomes" id="UP000232222"/>
    </source>
</evidence>
<dbReference type="Proteomes" id="UP000232222">
    <property type="component" value="Chromosome"/>
</dbReference>
<keyword evidence="9" id="KW-1133">Transmembrane helix</keyword>
<dbReference type="AlphaFoldDB" id="A0A2K8NR31"/>
<dbReference type="InterPro" id="IPR036878">
    <property type="entry name" value="Glu_permease_IIB"/>
</dbReference>
<evidence type="ECO:0000256" key="4">
    <source>
        <dbReference type="ARBA" id="ARBA00022597"/>
    </source>
</evidence>
<evidence type="ECO:0000256" key="9">
    <source>
        <dbReference type="ARBA" id="ARBA00022989"/>
    </source>
</evidence>
<evidence type="ECO:0000313" key="11">
    <source>
        <dbReference type="EMBL" id="ATZ16292.1"/>
    </source>
</evidence>
<dbReference type="EMBL" id="CP024962">
    <property type="protein sequence ID" value="ATZ16292.1"/>
    <property type="molecule type" value="Genomic_DNA"/>
</dbReference>
<dbReference type="GO" id="GO:0016301">
    <property type="term" value="F:kinase activity"/>
    <property type="evidence" value="ECO:0007669"/>
    <property type="project" value="UniProtKB-KW"/>
</dbReference>
<dbReference type="PANTHER" id="PTHR30175">
    <property type="entry name" value="PHOSPHOTRANSFERASE SYSTEM TRANSPORT PROTEIN"/>
    <property type="match status" value="1"/>
</dbReference>
<sequence length="586" mass="61984">MAQPAQVAKSIYDIIGASNIISYTNCMTRLRIKALPNFDPEKIKQVPGVLGLVMGGADEYQIVLGPGFVNKVTKEFGELMKTAPQLVTADGQAVTPTFQSAADIGQLQKAKLRQNNGHVKGFFSKISKVFTPLIPAFIGAGLLSGIAGLILSVNGGANANATVQSWNHILVMMLNLLTNVFIIAVGWRLGKEFGGNPGLVALVSAMFCGFAGVTVASVFIPVYEGDIITGYNFLGKIIKASDIEHNWFTVGFINLDKNKVASLGAPHAGLIGAMIAAGITIKLEKTIRQFMPGVLDTIITPVIVLVLMLVLNFVLVIPVAGYLFTGITWLFNNLYTNPFGAALLAGIFLFALALGVHQGFIPIYFALIDSTGVNGLFPIMAMGGVAQVGVALGLWVLAGKGSILRKQISGAILPGFLGIGEPLIYGISLPRVKPFILSCIGAACGGFIMGALNTWGGLGIGMNAATGPGGLVAAITMTTIDGNAVKGMLVYLAVVFIVYGIGFAICILGYSRWSRNGVAKTKLYLSDCKVSLKEAEAKKAKAKIIGKMVGHISLYISVVGWLVLWTTSYARLSMEAKQELKDYQVV</sequence>
<protein>
    <submittedName>
        <fullName evidence="11">PTS system, N-acetylmuramic acid-specific EIIBC component</fullName>
    </submittedName>
</protein>
<evidence type="ECO:0000256" key="7">
    <source>
        <dbReference type="ARBA" id="ARBA00022692"/>
    </source>
</evidence>
<dbReference type="Gene3D" id="3.30.1360.60">
    <property type="entry name" value="Glucose permease domain IIB"/>
    <property type="match status" value="1"/>
</dbReference>
<dbReference type="PROSITE" id="PS51103">
    <property type="entry name" value="PTS_EIIC_TYPE_1"/>
    <property type="match status" value="1"/>
</dbReference>
<reference evidence="11 12" key="1">
    <citation type="submission" date="2017-11" db="EMBL/GenBank/DDBJ databases">
        <title>Genome sequence of Entomoplasma freundtii BARC 318 (ATCC 51999).</title>
        <authorList>
            <person name="Lo W.-S."/>
            <person name="Gasparich G.E."/>
            <person name="Kuo C.-H."/>
        </authorList>
    </citation>
    <scope>NUCLEOTIDE SEQUENCE [LARGE SCALE GENOMIC DNA]</scope>
    <source>
        <strain evidence="11 12">BARC 318</strain>
    </source>
</reference>
<keyword evidence="10" id="KW-0472">Membrane</keyword>
<keyword evidence="12" id="KW-1185">Reference proteome</keyword>
<name>A0A2K8NR31_9MOLU</name>
<keyword evidence="6" id="KW-0598">Phosphotransferase system</keyword>
<gene>
    <name evidence="11" type="primary">murP</name>
    <name evidence="11" type="ORF">EFREU_v1c02660</name>
</gene>
<dbReference type="PROSITE" id="PS51098">
    <property type="entry name" value="PTS_EIIB_TYPE_1"/>
    <property type="match status" value="1"/>
</dbReference>
<evidence type="ECO:0000256" key="5">
    <source>
        <dbReference type="ARBA" id="ARBA00022679"/>
    </source>
</evidence>
<evidence type="ECO:0000256" key="8">
    <source>
        <dbReference type="ARBA" id="ARBA00022777"/>
    </source>
</evidence>
<dbReference type="GO" id="GO:0005886">
    <property type="term" value="C:plasma membrane"/>
    <property type="evidence" value="ECO:0007669"/>
    <property type="project" value="UniProtKB-SubCell"/>
</dbReference>
<dbReference type="GO" id="GO:0009401">
    <property type="term" value="P:phosphoenolpyruvate-dependent sugar phosphotransferase system"/>
    <property type="evidence" value="ECO:0007669"/>
    <property type="project" value="UniProtKB-KW"/>
</dbReference>